<evidence type="ECO:0000313" key="1">
    <source>
        <dbReference type="EMBL" id="KAJ2776405.1"/>
    </source>
</evidence>
<evidence type="ECO:0000313" key="2">
    <source>
        <dbReference type="Proteomes" id="UP001140066"/>
    </source>
</evidence>
<dbReference type="EMBL" id="JANBUK010001959">
    <property type="protein sequence ID" value="KAJ2776405.1"/>
    <property type="molecule type" value="Genomic_DNA"/>
</dbReference>
<accession>A0ACC1K9K9</accession>
<dbReference type="Proteomes" id="UP001140066">
    <property type="component" value="Unassembled WGS sequence"/>
</dbReference>
<reference evidence="1" key="1">
    <citation type="submission" date="2022-07" db="EMBL/GenBank/DDBJ databases">
        <title>Phylogenomic reconstructions and comparative analyses of Kickxellomycotina fungi.</title>
        <authorList>
            <person name="Reynolds N.K."/>
            <person name="Stajich J.E."/>
            <person name="Barry K."/>
            <person name="Grigoriev I.V."/>
            <person name="Crous P."/>
            <person name="Smith M.E."/>
        </authorList>
    </citation>
    <scope>NUCLEOTIDE SEQUENCE</scope>
    <source>
        <strain evidence="1">BCRC 34191</strain>
    </source>
</reference>
<name>A0ACC1K9K9_9FUNG</name>
<keyword evidence="2" id="KW-1185">Reference proteome</keyword>
<sequence>MERHQPQPRRSRAQASQSPGAAGFVWAPPAPDPEYWENVARARDMRRSIARAKTQLAQARREADVLRLSADVRALEHRLMRHVDRCILSYDDVIETLPGDRSRALGAVSPPTSPTLAPTRPLPPTPSAAAPAAIAALGSQAFINSYKKGPDFKALAGQEPPGGSIAARKPAWASLFGSRSVRLADAAAPGDGAGLPSPVSPRRLHAA</sequence>
<proteinExistence type="predicted"/>
<comment type="caution">
    <text evidence="1">The sequence shown here is derived from an EMBL/GenBank/DDBJ whole genome shotgun (WGS) entry which is preliminary data.</text>
</comment>
<organism evidence="1 2">
    <name type="scientific">Coemansia linderi</name>
    <dbReference type="NCBI Taxonomy" id="2663919"/>
    <lineage>
        <taxon>Eukaryota</taxon>
        <taxon>Fungi</taxon>
        <taxon>Fungi incertae sedis</taxon>
        <taxon>Zoopagomycota</taxon>
        <taxon>Kickxellomycotina</taxon>
        <taxon>Kickxellomycetes</taxon>
        <taxon>Kickxellales</taxon>
        <taxon>Kickxellaceae</taxon>
        <taxon>Coemansia</taxon>
    </lineage>
</organism>
<gene>
    <name evidence="1" type="ORF">GGI18_004358</name>
</gene>
<protein>
    <submittedName>
        <fullName evidence="1">Uncharacterized protein</fullName>
    </submittedName>
</protein>